<dbReference type="InterPro" id="IPR023804">
    <property type="entry name" value="DUF3792_TM"/>
</dbReference>
<name>A0A9D2D1I7_9FIRM</name>
<proteinExistence type="predicted"/>
<evidence type="ECO:0000256" key="1">
    <source>
        <dbReference type="SAM" id="Phobius"/>
    </source>
</evidence>
<keyword evidence="1" id="KW-1133">Transmembrane helix</keyword>
<reference evidence="2" key="1">
    <citation type="journal article" date="2021" name="PeerJ">
        <title>Extensive microbial diversity within the chicken gut microbiome revealed by metagenomics and culture.</title>
        <authorList>
            <person name="Gilroy R."/>
            <person name="Ravi A."/>
            <person name="Getino M."/>
            <person name="Pursley I."/>
            <person name="Horton D.L."/>
            <person name="Alikhan N.F."/>
            <person name="Baker D."/>
            <person name="Gharbi K."/>
            <person name="Hall N."/>
            <person name="Watson M."/>
            <person name="Adriaenssens E.M."/>
            <person name="Foster-Nyarko E."/>
            <person name="Jarju S."/>
            <person name="Secka A."/>
            <person name="Antonio M."/>
            <person name="Oren A."/>
            <person name="Chaudhuri R.R."/>
            <person name="La Ragione R."/>
            <person name="Hildebrand F."/>
            <person name="Pallen M.J."/>
        </authorList>
    </citation>
    <scope>NUCLEOTIDE SEQUENCE</scope>
    <source>
        <strain evidence="2">CHK192-9172</strain>
    </source>
</reference>
<evidence type="ECO:0000313" key="3">
    <source>
        <dbReference type="Proteomes" id="UP000824024"/>
    </source>
</evidence>
<organism evidence="2 3">
    <name type="scientific">Candidatus Eubacterium avistercoris</name>
    <dbReference type="NCBI Taxonomy" id="2838567"/>
    <lineage>
        <taxon>Bacteria</taxon>
        <taxon>Bacillati</taxon>
        <taxon>Bacillota</taxon>
        <taxon>Clostridia</taxon>
        <taxon>Eubacteriales</taxon>
        <taxon>Eubacteriaceae</taxon>
        <taxon>Eubacterium</taxon>
    </lineage>
</organism>
<accession>A0A9D2D1I7</accession>
<feature type="transmembrane region" description="Helical" evidence="1">
    <location>
        <begin position="12"/>
        <end position="39"/>
    </location>
</feature>
<feature type="transmembrane region" description="Helical" evidence="1">
    <location>
        <begin position="45"/>
        <end position="65"/>
    </location>
</feature>
<sequence length="125" mass="13485">MEKTAGQEGKGLKMLGTLLLMYVLTGILLLILALLLYKFQLNEKFVSAGIIGVYIFAGLTGGLVIGKRMGKRKFLWGLAVGTVYFLILFAGSAAMNHGLPEDLKRMILVWIMCGGAGMIGGMLRS</sequence>
<protein>
    <submittedName>
        <fullName evidence="2">TIGR04086 family membrane protein</fullName>
    </submittedName>
</protein>
<comment type="caution">
    <text evidence="2">The sequence shown here is derived from an EMBL/GenBank/DDBJ whole genome shotgun (WGS) entry which is preliminary data.</text>
</comment>
<feature type="transmembrane region" description="Helical" evidence="1">
    <location>
        <begin position="74"/>
        <end position="95"/>
    </location>
</feature>
<gene>
    <name evidence="2" type="ORF">IAA08_02795</name>
</gene>
<dbReference type="EMBL" id="DXCH01000076">
    <property type="protein sequence ID" value="HIZ06848.1"/>
    <property type="molecule type" value="Genomic_DNA"/>
</dbReference>
<dbReference type="Proteomes" id="UP000824024">
    <property type="component" value="Unassembled WGS sequence"/>
</dbReference>
<dbReference type="NCBIfam" id="TIGR04086">
    <property type="entry name" value="TIGR04086_membr"/>
    <property type="match status" value="1"/>
</dbReference>
<evidence type="ECO:0000313" key="2">
    <source>
        <dbReference type="EMBL" id="HIZ06848.1"/>
    </source>
</evidence>
<dbReference type="Pfam" id="PF12670">
    <property type="entry name" value="DUF3792"/>
    <property type="match status" value="1"/>
</dbReference>
<keyword evidence="1" id="KW-0472">Membrane</keyword>
<keyword evidence="1" id="KW-0812">Transmembrane</keyword>
<feature type="transmembrane region" description="Helical" evidence="1">
    <location>
        <begin position="107"/>
        <end position="123"/>
    </location>
</feature>
<dbReference type="AlphaFoldDB" id="A0A9D2D1I7"/>
<reference evidence="2" key="2">
    <citation type="submission" date="2021-04" db="EMBL/GenBank/DDBJ databases">
        <authorList>
            <person name="Gilroy R."/>
        </authorList>
    </citation>
    <scope>NUCLEOTIDE SEQUENCE</scope>
    <source>
        <strain evidence="2">CHK192-9172</strain>
    </source>
</reference>